<dbReference type="RefSeq" id="WP_086943379.1">
    <property type="nucleotide sequence ID" value="NZ_FONM01000009.1"/>
</dbReference>
<proteinExistence type="predicted"/>
<dbReference type="PANTHER" id="PTHR45947">
    <property type="entry name" value="SULFOQUINOVOSYL TRANSFERASE SQD2"/>
    <property type="match status" value="1"/>
</dbReference>
<reference evidence="4" key="1">
    <citation type="submission" date="2016-04" db="EMBL/GenBank/DDBJ databases">
        <authorList>
            <person name="Strepis N."/>
        </authorList>
    </citation>
    <scope>NUCLEOTIDE SEQUENCE [LARGE SCALE GENOMIC DNA]</scope>
</reference>
<dbReference type="PANTHER" id="PTHR45947:SF3">
    <property type="entry name" value="SULFOQUINOVOSYL TRANSFERASE SQD2"/>
    <property type="match status" value="1"/>
</dbReference>
<dbReference type="Gene3D" id="3.40.50.2000">
    <property type="entry name" value="Glycogen Phosphorylase B"/>
    <property type="match status" value="2"/>
</dbReference>
<name>A0A1W1II18_9LACT</name>
<organism evidence="3 4">
    <name type="scientific">Trichococcus pasteurii</name>
    <dbReference type="NCBI Taxonomy" id="43064"/>
    <lineage>
        <taxon>Bacteria</taxon>
        <taxon>Bacillati</taxon>
        <taxon>Bacillota</taxon>
        <taxon>Bacilli</taxon>
        <taxon>Lactobacillales</taxon>
        <taxon>Carnobacteriaceae</taxon>
        <taxon>Trichococcus</taxon>
    </lineage>
</organism>
<evidence type="ECO:0000259" key="2">
    <source>
        <dbReference type="Pfam" id="PF13439"/>
    </source>
</evidence>
<evidence type="ECO:0000259" key="1">
    <source>
        <dbReference type="Pfam" id="PF00534"/>
    </source>
</evidence>
<sequence length="347" mass="39370">MKVLLYSEGMKYIGKSGLGRAIEHQKKALALEGISFTTDYRDDFDLMHINTYFGQSYRLLHKVKKQGKPIVYHAHSTKEDFRNSFIFSNAVAPLFSKWILHCYSHGDVVLTPTPYSKQLLQQAGLEQPIIPISNGIDLSFYQATAEMGASFRQKYGYKAADKVVMSVGLYIKRKGILDFVALAKAMPAYQFIWFGYLNLHQVPREIREAVETKLPNLQFAGYVTPDELRNAYCGADLFFFPTYEETEGIVLLEALAMGQEILIRDIPIYEDDLVDGKHVYKGKTNDDFRRLISGILEGDLPSLKAAGQERIRQKDLSCIGSELRSAYETAIQLHKSENKRNSAPQTK</sequence>
<dbReference type="Pfam" id="PF13439">
    <property type="entry name" value="Glyco_transf_4"/>
    <property type="match status" value="1"/>
</dbReference>
<gene>
    <name evidence="3" type="ORF">TPAS_2314</name>
</gene>
<dbReference type="InterPro" id="IPR001296">
    <property type="entry name" value="Glyco_trans_1"/>
</dbReference>
<protein>
    <submittedName>
        <fullName evidence="3">Glycosyl transferases group 1</fullName>
    </submittedName>
</protein>
<keyword evidence="3" id="KW-0808">Transferase</keyword>
<dbReference type="OrthoDB" id="9802525at2"/>
<evidence type="ECO:0000313" key="4">
    <source>
        <dbReference type="Proteomes" id="UP000195985"/>
    </source>
</evidence>
<accession>A0A1W1II18</accession>
<dbReference type="GO" id="GO:0016757">
    <property type="term" value="F:glycosyltransferase activity"/>
    <property type="evidence" value="ECO:0007669"/>
    <property type="project" value="InterPro"/>
</dbReference>
<feature type="domain" description="Glycosyltransferase subfamily 4-like N-terminal" evidence="2">
    <location>
        <begin position="42"/>
        <end position="139"/>
    </location>
</feature>
<dbReference type="STRING" id="43064.SAMN04488086_109112"/>
<dbReference type="SUPFAM" id="SSF53756">
    <property type="entry name" value="UDP-Glycosyltransferase/glycogen phosphorylase"/>
    <property type="match status" value="1"/>
</dbReference>
<dbReference type="AlphaFoldDB" id="A0A1W1II18"/>
<dbReference type="Proteomes" id="UP000195985">
    <property type="component" value="Unassembled WGS sequence"/>
</dbReference>
<dbReference type="Pfam" id="PF00534">
    <property type="entry name" value="Glycos_transf_1"/>
    <property type="match status" value="1"/>
</dbReference>
<dbReference type="InterPro" id="IPR028098">
    <property type="entry name" value="Glyco_trans_4-like_N"/>
</dbReference>
<feature type="domain" description="Glycosyl transferase family 1" evidence="1">
    <location>
        <begin position="151"/>
        <end position="301"/>
    </location>
</feature>
<evidence type="ECO:0000313" key="3">
    <source>
        <dbReference type="EMBL" id="SLM52620.1"/>
    </source>
</evidence>
<dbReference type="EMBL" id="FWEY01000008">
    <property type="protein sequence ID" value="SLM52620.1"/>
    <property type="molecule type" value="Genomic_DNA"/>
</dbReference>
<dbReference type="InterPro" id="IPR050194">
    <property type="entry name" value="Glycosyltransferase_grp1"/>
</dbReference>
<keyword evidence="4" id="KW-1185">Reference proteome</keyword>